<keyword evidence="2" id="KW-0472">Membrane</keyword>
<accession>A0AAE0XG66</accession>
<reference evidence="3" key="2">
    <citation type="submission" date="2023-06" db="EMBL/GenBank/DDBJ databases">
        <authorList>
            <consortium name="Lawrence Berkeley National Laboratory"/>
            <person name="Haridas S."/>
            <person name="Hensen N."/>
            <person name="Bonometti L."/>
            <person name="Westerberg I."/>
            <person name="Brannstrom I.O."/>
            <person name="Guillou S."/>
            <person name="Cros-Aarteil S."/>
            <person name="Calhoun S."/>
            <person name="Kuo A."/>
            <person name="Mondo S."/>
            <person name="Pangilinan J."/>
            <person name="Riley R."/>
            <person name="Labutti K."/>
            <person name="Andreopoulos B."/>
            <person name="Lipzen A."/>
            <person name="Chen C."/>
            <person name="Yanf M."/>
            <person name="Daum C."/>
            <person name="Ng V."/>
            <person name="Clum A."/>
            <person name="Steindorff A."/>
            <person name="Ohm R."/>
            <person name="Martin F."/>
            <person name="Silar P."/>
            <person name="Natvig D."/>
            <person name="Lalanne C."/>
            <person name="Gautier V."/>
            <person name="Ament-Velasquez S.L."/>
            <person name="Kruys A."/>
            <person name="Hutchinson M.I."/>
            <person name="Powell A.J."/>
            <person name="Barry K."/>
            <person name="Miller A.N."/>
            <person name="Grigoriev I.V."/>
            <person name="Debuchy R."/>
            <person name="Gladieux P."/>
            <person name="Thoren M.H."/>
            <person name="Johannesson H."/>
        </authorList>
    </citation>
    <scope>NUCLEOTIDE SEQUENCE</scope>
    <source>
        <strain evidence="3">CBS 314.62</strain>
    </source>
</reference>
<feature type="region of interest" description="Disordered" evidence="1">
    <location>
        <begin position="163"/>
        <end position="213"/>
    </location>
</feature>
<dbReference type="EMBL" id="JAULSO010000001">
    <property type="protein sequence ID" value="KAK3692839.1"/>
    <property type="molecule type" value="Genomic_DNA"/>
</dbReference>
<dbReference type="AlphaFoldDB" id="A0AAE0XG66"/>
<evidence type="ECO:0008006" key="5">
    <source>
        <dbReference type="Google" id="ProtNLM"/>
    </source>
</evidence>
<evidence type="ECO:0000313" key="3">
    <source>
        <dbReference type="EMBL" id="KAK3692839.1"/>
    </source>
</evidence>
<name>A0AAE0XG66_9PEZI</name>
<keyword evidence="2" id="KW-0812">Transmembrane</keyword>
<dbReference type="Proteomes" id="UP001270362">
    <property type="component" value="Unassembled WGS sequence"/>
</dbReference>
<feature type="transmembrane region" description="Helical" evidence="2">
    <location>
        <begin position="139"/>
        <end position="162"/>
    </location>
</feature>
<sequence>MPAMDEQQLQKDAAPDKGKDIELTHQPRYQDESPGMQVVEPSTLEVVQPRQGLSNNRTWEKTSGLPETVYGYGPDPASPGSSQNGTPHTAYGSVAPAYHQSPYYSQPALVAQDVNGGGAGGGSPAPPAATIAGIKKQTFWVVLSIGIFLAVVAIAVGVGVGVSRANSSSSTTPTRPVPNVETTNPPSPRASIPTPARDLYPAPTAQGTTGPDQTVQCPLNNLTLYTSQADATKKFVLLCGRDFNSDRGTRDLYNEETHNMSGCIDACAKQPGCVGAGWGPSDGVNLCWLKSYLQFDKPNWSAGWYFAIRDNSTTTKAAAAAAAAAA</sequence>
<feature type="compositionally biased region" description="Low complexity" evidence="1">
    <location>
        <begin position="163"/>
        <end position="180"/>
    </location>
</feature>
<proteinExistence type="predicted"/>
<gene>
    <name evidence="3" type="ORF">B0T22DRAFT_29095</name>
</gene>
<keyword evidence="2" id="KW-1133">Transmembrane helix</keyword>
<organism evidence="3 4">
    <name type="scientific">Podospora appendiculata</name>
    <dbReference type="NCBI Taxonomy" id="314037"/>
    <lineage>
        <taxon>Eukaryota</taxon>
        <taxon>Fungi</taxon>
        <taxon>Dikarya</taxon>
        <taxon>Ascomycota</taxon>
        <taxon>Pezizomycotina</taxon>
        <taxon>Sordariomycetes</taxon>
        <taxon>Sordariomycetidae</taxon>
        <taxon>Sordariales</taxon>
        <taxon>Podosporaceae</taxon>
        <taxon>Podospora</taxon>
    </lineage>
</organism>
<feature type="region of interest" description="Disordered" evidence="1">
    <location>
        <begin position="1"/>
        <end position="36"/>
    </location>
</feature>
<keyword evidence="4" id="KW-1185">Reference proteome</keyword>
<protein>
    <recommendedName>
        <fullName evidence="5">Apple domain-containing protein</fullName>
    </recommendedName>
</protein>
<comment type="caution">
    <text evidence="3">The sequence shown here is derived from an EMBL/GenBank/DDBJ whole genome shotgun (WGS) entry which is preliminary data.</text>
</comment>
<evidence type="ECO:0000256" key="1">
    <source>
        <dbReference type="SAM" id="MobiDB-lite"/>
    </source>
</evidence>
<evidence type="ECO:0000313" key="4">
    <source>
        <dbReference type="Proteomes" id="UP001270362"/>
    </source>
</evidence>
<evidence type="ECO:0000256" key="2">
    <source>
        <dbReference type="SAM" id="Phobius"/>
    </source>
</evidence>
<feature type="compositionally biased region" description="Basic and acidic residues" evidence="1">
    <location>
        <begin position="13"/>
        <end position="31"/>
    </location>
</feature>
<reference evidence="3" key="1">
    <citation type="journal article" date="2023" name="Mol. Phylogenet. Evol.">
        <title>Genome-scale phylogeny and comparative genomics of the fungal order Sordariales.</title>
        <authorList>
            <person name="Hensen N."/>
            <person name="Bonometti L."/>
            <person name="Westerberg I."/>
            <person name="Brannstrom I.O."/>
            <person name="Guillou S."/>
            <person name="Cros-Aarteil S."/>
            <person name="Calhoun S."/>
            <person name="Haridas S."/>
            <person name="Kuo A."/>
            <person name="Mondo S."/>
            <person name="Pangilinan J."/>
            <person name="Riley R."/>
            <person name="LaButti K."/>
            <person name="Andreopoulos B."/>
            <person name="Lipzen A."/>
            <person name="Chen C."/>
            <person name="Yan M."/>
            <person name="Daum C."/>
            <person name="Ng V."/>
            <person name="Clum A."/>
            <person name="Steindorff A."/>
            <person name="Ohm R.A."/>
            <person name="Martin F."/>
            <person name="Silar P."/>
            <person name="Natvig D.O."/>
            <person name="Lalanne C."/>
            <person name="Gautier V."/>
            <person name="Ament-Velasquez S.L."/>
            <person name="Kruys A."/>
            <person name="Hutchinson M.I."/>
            <person name="Powell A.J."/>
            <person name="Barry K."/>
            <person name="Miller A.N."/>
            <person name="Grigoriev I.V."/>
            <person name="Debuchy R."/>
            <person name="Gladieux P."/>
            <person name="Hiltunen Thoren M."/>
            <person name="Johannesson H."/>
        </authorList>
    </citation>
    <scope>NUCLEOTIDE SEQUENCE</scope>
    <source>
        <strain evidence="3">CBS 314.62</strain>
    </source>
</reference>
<feature type="region of interest" description="Disordered" evidence="1">
    <location>
        <begin position="74"/>
        <end position="94"/>
    </location>
</feature>